<evidence type="ECO:0000313" key="2">
    <source>
        <dbReference type="EMBL" id="GIM85488.1"/>
    </source>
</evidence>
<protein>
    <submittedName>
        <fullName evidence="2">Uncharacterized protein</fullName>
    </submittedName>
</protein>
<dbReference type="AlphaFoldDB" id="A0A919VXR0"/>
<dbReference type="Proteomes" id="UP000680865">
    <property type="component" value="Unassembled WGS sequence"/>
</dbReference>
<proteinExistence type="predicted"/>
<keyword evidence="1" id="KW-0812">Transmembrane</keyword>
<keyword evidence="1" id="KW-0472">Membrane</keyword>
<accession>A0A919VXR0</accession>
<keyword evidence="3" id="KW-1185">Reference proteome</keyword>
<gene>
    <name evidence="2" type="ORF">Aco04nite_96500</name>
</gene>
<feature type="transmembrane region" description="Helical" evidence="1">
    <location>
        <begin position="45"/>
        <end position="69"/>
    </location>
</feature>
<organism evidence="2 3">
    <name type="scientific">Winogradskya consettensis</name>
    <dbReference type="NCBI Taxonomy" id="113560"/>
    <lineage>
        <taxon>Bacteria</taxon>
        <taxon>Bacillati</taxon>
        <taxon>Actinomycetota</taxon>
        <taxon>Actinomycetes</taxon>
        <taxon>Micromonosporales</taxon>
        <taxon>Micromonosporaceae</taxon>
        <taxon>Winogradskya</taxon>
    </lineage>
</organism>
<evidence type="ECO:0000313" key="3">
    <source>
        <dbReference type="Proteomes" id="UP000680865"/>
    </source>
</evidence>
<keyword evidence="1" id="KW-1133">Transmembrane helix</keyword>
<evidence type="ECO:0000256" key="1">
    <source>
        <dbReference type="SAM" id="Phobius"/>
    </source>
</evidence>
<name>A0A919VXR0_9ACTN</name>
<comment type="caution">
    <text evidence="2">The sequence shown here is derived from an EMBL/GenBank/DDBJ whole genome shotgun (WGS) entry which is preliminary data.</text>
</comment>
<reference evidence="2" key="1">
    <citation type="submission" date="2021-03" db="EMBL/GenBank/DDBJ databases">
        <title>Whole genome shotgun sequence of Actinoplanes consettensis NBRC 14913.</title>
        <authorList>
            <person name="Komaki H."/>
            <person name="Tamura T."/>
        </authorList>
    </citation>
    <scope>NUCLEOTIDE SEQUENCE</scope>
    <source>
        <strain evidence="2">NBRC 14913</strain>
    </source>
</reference>
<sequence>MLCPVTYPGCMSLSGKTCPDCHRRVKAPFQQTVTGREVCPDCANALFMGTAAGVVTGEVGSGFGVWAMLMRKVRRSR</sequence>
<dbReference type="EMBL" id="BOQP01000088">
    <property type="protein sequence ID" value="GIM85488.1"/>
    <property type="molecule type" value="Genomic_DNA"/>
</dbReference>